<dbReference type="Gramene" id="Mp3g23570.1">
    <property type="protein sequence ID" value="Mp3g23570.1.cds1"/>
    <property type="gene ID" value="Mp3g23570"/>
</dbReference>
<evidence type="ECO:0000313" key="2">
    <source>
        <dbReference type="EMBL" id="PTQ43645.1"/>
    </source>
</evidence>
<evidence type="ECO:0000256" key="1">
    <source>
        <dbReference type="SAM" id="MobiDB-lite"/>
    </source>
</evidence>
<reference evidence="3" key="1">
    <citation type="journal article" date="2017" name="Cell">
        <title>Insights into land plant evolution garnered from the Marchantia polymorpha genome.</title>
        <authorList>
            <person name="Bowman J.L."/>
            <person name="Kohchi T."/>
            <person name="Yamato K.T."/>
            <person name="Jenkins J."/>
            <person name="Shu S."/>
            <person name="Ishizaki K."/>
            <person name="Yamaoka S."/>
            <person name="Nishihama R."/>
            <person name="Nakamura Y."/>
            <person name="Berger F."/>
            <person name="Adam C."/>
            <person name="Aki S.S."/>
            <person name="Althoff F."/>
            <person name="Araki T."/>
            <person name="Arteaga-Vazquez M.A."/>
            <person name="Balasubrmanian S."/>
            <person name="Barry K."/>
            <person name="Bauer D."/>
            <person name="Boehm C.R."/>
            <person name="Briginshaw L."/>
            <person name="Caballero-Perez J."/>
            <person name="Catarino B."/>
            <person name="Chen F."/>
            <person name="Chiyoda S."/>
            <person name="Chovatia M."/>
            <person name="Davies K.M."/>
            <person name="Delmans M."/>
            <person name="Demura T."/>
            <person name="Dierschke T."/>
            <person name="Dolan L."/>
            <person name="Dorantes-Acosta A.E."/>
            <person name="Eklund D.M."/>
            <person name="Florent S.N."/>
            <person name="Flores-Sandoval E."/>
            <person name="Fujiyama A."/>
            <person name="Fukuzawa H."/>
            <person name="Galik B."/>
            <person name="Grimanelli D."/>
            <person name="Grimwood J."/>
            <person name="Grossniklaus U."/>
            <person name="Hamada T."/>
            <person name="Haseloff J."/>
            <person name="Hetherington A.J."/>
            <person name="Higo A."/>
            <person name="Hirakawa Y."/>
            <person name="Hundley H.N."/>
            <person name="Ikeda Y."/>
            <person name="Inoue K."/>
            <person name="Inoue S.I."/>
            <person name="Ishida S."/>
            <person name="Jia Q."/>
            <person name="Kakita M."/>
            <person name="Kanazawa T."/>
            <person name="Kawai Y."/>
            <person name="Kawashima T."/>
            <person name="Kennedy M."/>
            <person name="Kinose K."/>
            <person name="Kinoshita T."/>
            <person name="Kohara Y."/>
            <person name="Koide E."/>
            <person name="Komatsu K."/>
            <person name="Kopischke S."/>
            <person name="Kubo M."/>
            <person name="Kyozuka J."/>
            <person name="Lagercrantz U."/>
            <person name="Lin S.S."/>
            <person name="Lindquist E."/>
            <person name="Lipzen A.M."/>
            <person name="Lu C.W."/>
            <person name="De Luna E."/>
            <person name="Martienssen R.A."/>
            <person name="Minamino N."/>
            <person name="Mizutani M."/>
            <person name="Mizutani M."/>
            <person name="Mochizuki N."/>
            <person name="Monte I."/>
            <person name="Mosher R."/>
            <person name="Nagasaki H."/>
            <person name="Nakagami H."/>
            <person name="Naramoto S."/>
            <person name="Nishitani K."/>
            <person name="Ohtani M."/>
            <person name="Okamoto T."/>
            <person name="Okumura M."/>
            <person name="Phillips J."/>
            <person name="Pollak B."/>
            <person name="Reinders A."/>
            <person name="Rovekamp M."/>
            <person name="Sano R."/>
            <person name="Sawa S."/>
            <person name="Schmid M.W."/>
            <person name="Shirakawa M."/>
            <person name="Solano R."/>
            <person name="Spunde A."/>
            <person name="Suetsugu N."/>
            <person name="Sugano S."/>
            <person name="Sugiyama A."/>
            <person name="Sun R."/>
            <person name="Suzuki Y."/>
            <person name="Takenaka M."/>
            <person name="Takezawa D."/>
            <person name="Tomogane H."/>
            <person name="Tsuzuki M."/>
            <person name="Ueda T."/>
            <person name="Umeda M."/>
            <person name="Ward J.M."/>
            <person name="Watanabe Y."/>
            <person name="Yazaki K."/>
            <person name="Yokoyama R."/>
            <person name="Yoshitake Y."/>
            <person name="Yotsui I."/>
            <person name="Zachgo S."/>
            <person name="Schmutz J."/>
        </authorList>
    </citation>
    <scope>NUCLEOTIDE SEQUENCE [LARGE SCALE GENOMIC DNA]</scope>
    <source>
        <strain evidence="3">Tak-1</strain>
    </source>
</reference>
<sequence length="111" mass="12157">MRFQFRGSPGAVDPQLLLFLSERREPSADLRILWPGLPDFCYDCPAIRSSVGGGGPRKRFIIRERGGAEIVREAGRCAVVVGGRGSSTSRHRLRHRHRPGPGSGPTGYGFL</sequence>
<organism evidence="2 3">
    <name type="scientific">Marchantia polymorpha</name>
    <name type="common">Common liverwort</name>
    <name type="synonym">Marchantia aquatica</name>
    <dbReference type="NCBI Taxonomy" id="3197"/>
    <lineage>
        <taxon>Eukaryota</taxon>
        <taxon>Viridiplantae</taxon>
        <taxon>Streptophyta</taxon>
        <taxon>Embryophyta</taxon>
        <taxon>Marchantiophyta</taxon>
        <taxon>Marchantiopsida</taxon>
        <taxon>Marchantiidae</taxon>
        <taxon>Marchantiales</taxon>
        <taxon>Marchantiaceae</taxon>
        <taxon>Marchantia</taxon>
    </lineage>
</organism>
<dbReference type="Proteomes" id="UP000244005">
    <property type="component" value="Unassembled WGS sequence"/>
</dbReference>
<evidence type="ECO:0000313" key="3">
    <source>
        <dbReference type="Proteomes" id="UP000244005"/>
    </source>
</evidence>
<protein>
    <submittedName>
        <fullName evidence="2">Uncharacterized protein</fullName>
    </submittedName>
</protein>
<dbReference type="AlphaFoldDB" id="A0A2R6XC14"/>
<keyword evidence="3" id="KW-1185">Reference proteome</keyword>
<proteinExistence type="predicted"/>
<name>A0A2R6XC14_MARPO</name>
<gene>
    <name evidence="2" type="ORF">MARPO_0024s0133</name>
</gene>
<accession>A0A2R6XC14</accession>
<feature type="compositionally biased region" description="Basic residues" evidence="1">
    <location>
        <begin position="89"/>
        <end position="99"/>
    </location>
</feature>
<dbReference type="EMBL" id="KZ772696">
    <property type="protein sequence ID" value="PTQ43645.1"/>
    <property type="molecule type" value="Genomic_DNA"/>
</dbReference>
<feature type="region of interest" description="Disordered" evidence="1">
    <location>
        <begin position="83"/>
        <end position="111"/>
    </location>
</feature>
<feature type="compositionally biased region" description="Gly residues" evidence="1">
    <location>
        <begin position="101"/>
        <end position="111"/>
    </location>
</feature>